<reference evidence="2 3" key="1">
    <citation type="journal article" date="2018" name="Science">
        <title>The opium poppy genome and morphinan production.</title>
        <authorList>
            <person name="Guo L."/>
            <person name="Winzer T."/>
            <person name="Yang X."/>
            <person name="Li Y."/>
            <person name="Ning Z."/>
            <person name="He Z."/>
            <person name="Teodor R."/>
            <person name="Lu Y."/>
            <person name="Bowser T.A."/>
            <person name="Graham I.A."/>
            <person name="Ye K."/>
        </authorList>
    </citation>
    <scope>NUCLEOTIDE SEQUENCE [LARGE SCALE GENOMIC DNA]</scope>
    <source>
        <strain evidence="3">cv. HN1</strain>
        <tissue evidence="2">Leaves</tissue>
    </source>
</reference>
<evidence type="ECO:0000256" key="1">
    <source>
        <dbReference type="SAM" id="MobiDB-lite"/>
    </source>
</evidence>
<name>A0A4Y7L8J8_PAPSO</name>
<dbReference type="Proteomes" id="UP000316621">
    <property type="component" value="Chromosome 10"/>
</dbReference>
<organism evidence="2 3">
    <name type="scientific">Papaver somniferum</name>
    <name type="common">Opium poppy</name>
    <dbReference type="NCBI Taxonomy" id="3469"/>
    <lineage>
        <taxon>Eukaryota</taxon>
        <taxon>Viridiplantae</taxon>
        <taxon>Streptophyta</taxon>
        <taxon>Embryophyta</taxon>
        <taxon>Tracheophyta</taxon>
        <taxon>Spermatophyta</taxon>
        <taxon>Magnoliopsida</taxon>
        <taxon>Ranunculales</taxon>
        <taxon>Papaveraceae</taxon>
        <taxon>Papaveroideae</taxon>
        <taxon>Papaver</taxon>
    </lineage>
</organism>
<evidence type="ECO:0000313" key="3">
    <source>
        <dbReference type="Proteomes" id="UP000316621"/>
    </source>
</evidence>
<keyword evidence="3" id="KW-1185">Reference proteome</keyword>
<feature type="region of interest" description="Disordered" evidence="1">
    <location>
        <begin position="51"/>
        <end position="99"/>
    </location>
</feature>
<dbReference type="Gramene" id="RZC81864">
    <property type="protein sequence ID" value="RZC81864"/>
    <property type="gene ID" value="C5167_044440"/>
</dbReference>
<evidence type="ECO:0000313" key="2">
    <source>
        <dbReference type="EMBL" id="RZC81864.1"/>
    </source>
</evidence>
<proteinExistence type="predicted"/>
<dbReference type="AlphaFoldDB" id="A0A4Y7L8J8"/>
<sequence>MFDKTPEQPAKFHQLYNELLGLSNGSDKVVRMRILHHTVVVLQVTKMRQWWSEKSDNGSSDTRGSGREGSQGGYDGGYGGSSGAGNSGCGYDGGSADLK</sequence>
<dbReference type="EMBL" id="CM010724">
    <property type="protein sequence ID" value="RZC81864.1"/>
    <property type="molecule type" value="Genomic_DNA"/>
</dbReference>
<accession>A0A4Y7L8J8</accession>
<gene>
    <name evidence="2" type="ORF">C5167_044440</name>
</gene>
<feature type="compositionally biased region" description="Gly residues" evidence="1">
    <location>
        <begin position="67"/>
        <end position="93"/>
    </location>
</feature>
<protein>
    <submittedName>
        <fullName evidence="2">Uncharacterized protein</fullName>
    </submittedName>
</protein>